<evidence type="ECO:0000313" key="2">
    <source>
        <dbReference type="EMBL" id="MBB6563848.1"/>
    </source>
</evidence>
<evidence type="ECO:0000313" key="3">
    <source>
        <dbReference type="Proteomes" id="UP000575083"/>
    </source>
</evidence>
<keyword evidence="2" id="KW-0413">Isomerase</keyword>
<dbReference type="GO" id="GO:0016853">
    <property type="term" value="F:isomerase activity"/>
    <property type="evidence" value="ECO:0007669"/>
    <property type="project" value="UniProtKB-KW"/>
</dbReference>
<proteinExistence type="predicted"/>
<dbReference type="Pfam" id="PF00578">
    <property type="entry name" value="AhpC-TSA"/>
    <property type="match status" value="1"/>
</dbReference>
<protein>
    <submittedName>
        <fullName evidence="2">Thiol-disulfide isomerase/thioredoxin</fullName>
    </submittedName>
</protein>
<dbReference type="PANTHER" id="PTHR42852">
    <property type="entry name" value="THIOL:DISULFIDE INTERCHANGE PROTEIN DSBE"/>
    <property type="match status" value="1"/>
</dbReference>
<dbReference type="PROSITE" id="PS51352">
    <property type="entry name" value="THIOREDOXIN_2"/>
    <property type="match status" value="1"/>
</dbReference>
<dbReference type="PANTHER" id="PTHR42852:SF17">
    <property type="entry name" value="THIOREDOXIN-LIKE PROTEIN HI_1115"/>
    <property type="match status" value="1"/>
</dbReference>
<dbReference type="AlphaFoldDB" id="A0A7X0UD63"/>
<dbReference type="GO" id="GO:0016491">
    <property type="term" value="F:oxidoreductase activity"/>
    <property type="evidence" value="ECO:0007669"/>
    <property type="project" value="InterPro"/>
</dbReference>
<keyword evidence="3" id="KW-1185">Reference proteome</keyword>
<name>A0A7X0UD63_9BURK</name>
<comment type="caution">
    <text evidence="2">The sequence shown here is derived from an EMBL/GenBank/DDBJ whole genome shotgun (WGS) entry which is preliminary data.</text>
</comment>
<dbReference type="InterPro" id="IPR050553">
    <property type="entry name" value="Thioredoxin_ResA/DsbE_sf"/>
</dbReference>
<evidence type="ECO:0000259" key="1">
    <source>
        <dbReference type="PROSITE" id="PS51352"/>
    </source>
</evidence>
<gene>
    <name evidence="2" type="ORF">HNP48_006574</name>
</gene>
<dbReference type="GO" id="GO:0016209">
    <property type="term" value="F:antioxidant activity"/>
    <property type="evidence" value="ECO:0007669"/>
    <property type="project" value="InterPro"/>
</dbReference>
<dbReference type="InterPro" id="IPR036249">
    <property type="entry name" value="Thioredoxin-like_sf"/>
</dbReference>
<reference evidence="2 3" key="1">
    <citation type="submission" date="2020-08" db="EMBL/GenBank/DDBJ databases">
        <title>Functional genomics of gut bacteria from endangered species of beetles.</title>
        <authorList>
            <person name="Carlos-Shanley C."/>
        </authorList>
    </citation>
    <scope>NUCLEOTIDE SEQUENCE [LARGE SCALE GENOMIC DNA]</scope>
    <source>
        <strain evidence="2 3">S00198</strain>
    </source>
</reference>
<sequence length="168" mass="18340">MATVLLALLVVAGVDAWRTRDLPSGPAPDAAITLADGSTTTLAAWRAQHPGRAVALHFWAEWCPVCKIEEPSVARLSEDWPVLGIAMQSGNPARVAQVQRQRAMPWPTAVDPQAELSRAWGVRVVPALVVVDAQGQVRFATTGYTPGWGMRWRLWWAQAVPSLRTWVG</sequence>
<dbReference type="InterPro" id="IPR000866">
    <property type="entry name" value="AhpC/TSA"/>
</dbReference>
<organism evidence="2 3">
    <name type="scientific">Acidovorax soli</name>
    <dbReference type="NCBI Taxonomy" id="592050"/>
    <lineage>
        <taxon>Bacteria</taxon>
        <taxon>Pseudomonadati</taxon>
        <taxon>Pseudomonadota</taxon>
        <taxon>Betaproteobacteria</taxon>
        <taxon>Burkholderiales</taxon>
        <taxon>Comamonadaceae</taxon>
        <taxon>Acidovorax</taxon>
    </lineage>
</organism>
<accession>A0A7X0UD63</accession>
<dbReference type="SUPFAM" id="SSF52833">
    <property type="entry name" value="Thioredoxin-like"/>
    <property type="match status" value="1"/>
</dbReference>
<feature type="domain" description="Thioredoxin" evidence="1">
    <location>
        <begin position="21"/>
        <end position="159"/>
    </location>
</feature>
<dbReference type="Gene3D" id="3.40.30.10">
    <property type="entry name" value="Glutaredoxin"/>
    <property type="match status" value="1"/>
</dbReference>
<dbReference type="Proteomes" id="UP000575083">
    <property type="component" value="Unassembled WGS sequence"/>
</dbReference>
<dbReference type="EMBL" id="JACHLK010000024">
    <property type="protein sequence ID" value="MBB6563848.1"/>
    <property type="molecule type" value="Genomic_DNA"/>
</dbReference>
<dbReference type="InterPro" id="IPR013766">
    <property type="entry name" value="Thioredoxin_domain"/>
</dbReference>